<keyword evidence="1" id="KW-0378">Hydrolase</keyword>
<dbReference type="Gene3D" id="3.60.40.10">
    <property type="entry name" value="PPM-type phosphatase domain"/>
    <property type="match status" value="1"/>
</dbReference>
<comment type="cofactor">
    <cofactor evidence="1">
        <name>Mn(2+)</name>
        <dbReference type="ChEBI" id="CHEBI:29035"/>
    </cofactor>
</comment>
<dbReference type="AlphaFoldDB" id="A0A4T0X1V8"/>
<comment type="catalytic activity">
    <reaction evidence="1">
        <text>O-phospho-L-threonyl-[protein] + H2O = L-threonyl-[protein] + phosphate</text>
        <dbReference type="Rhea" id="RHEA:47004"/>
        <dbReference type="Rhea" id="RHEA-COMP:11060"/>
        <dbReference type="Rhea" id="RHEA-COMP:11605"/>
        <dbReference type="ChEBI" id="CHEBI:15377"/>
        <dbReference type="ChEBI" id="CHEBI:30013"/>
        <dbReference type="ChEBI" id="CHEBI:43474"/>
        <dbReference type="ChEBI" id="CHEBI:61977"/>
        <dbReference type="EC" id="3.1.3.16"/>
    </reaction>
</comment>
<evidence type="ECO:0000313" key="3">
    <source>
        <dbReference type="EMBL" id="TID29012.1"/>
    </source>
</evidence>
<dbReference type="OrthoDB" id="60843at2759"/>
<gene>
    <name evidence="3" type="ORF">CANINC_002160</name>
</gene>
<keyword evidence="1" id="KW-0464">Manganese</keyword>
<dbReference type="InterPro" id="IPR001932">
    <property type="entry name" value="PPM-type_phosphatase-like_dom"/>
</dbReference>
<organism evidence="3 4">
    <name type="scientific">Pichia inconspicua</name>
    <dbReference type="NCBI Taxonomy" id="52247"/>
    <lineage>
        <taxon>Eukaryota</taxon>
        <taxon>Fungi</taxon>
        <taxon>Dikarya</taxon>
        <taxon>Ascomycota</taxon>
        <taxon>Saccharomycotina</taxon>
        <taxon>Pichiomycetes</taxon>
        <taxon>Pichiales</taxon>
        <taxon>Pichiaceae</taxon>
        <taxon>Pichia</taxon>
    </lineage>
</organism>
<dbReference type="EC" id="3.1.3.16" evidence="1"/>
<comment type="caution">
    <text evidence="3">The sequence shown here is derived from an EMBL/GenBank/DDBJ whole genome shotgun (WGS) entry which is preliminary data.</text>
</comment>
<keyword evidence="1" id="KW-0479">Metal-binding</keyword>
<comment type="catalytic activity">
    <reaction evidence="1">
        <text>O-phospho-L-seryl-[protein] + H2O = L-seryl-[protein] + phosphate</text>
        <dbReference type="Rhea" id="RHEA:20629"/>
        <dbReference type="Rhea" id="RHEA-COMP:9863"/>
        <dbReference type="Rhea" id="RHEA-COMP:11604"/>
        <dbReference type="ChEBI" id="CHEBI:15377"/>
        <dbReference type="ChEBI" id="CHEBI:29999"/>
        <dbReference type="ChEBI" id="CHEBI:43474"/>
        <dbReference type="ChEBI" id="CHEBI:83421"/>
        <dbReference type="EC" id="3.1.3.16"/>
    </reaction>
</comment>
<protein>
    <recommendedName>
        <fullName evidence="1">Protein phosphatase</fullName>
        <ecNumber evidence="1">3.1.3.16</ecNumber>
    </recommendedName>
</protein>
<dbReference type="GO" id="GO:0004722">
    <property type="term" value="F:protein serine/threonine phosphatase activity"/>
    <property type="evidence" value="ECO:0007669"/>
    <property type="project" value="UniProtKB-EC"/>
</dbReference>
<keyword evidence="4" id="KW-1185">Reference proteome</keyword>
<evidence type="ECO:0000256" key="1">
    <source>
        <dbReference type="RuleBase" id="RU366020"/>
    </source>
</evidence>
<evidence type="ECO:0000259" key="2">
    <source>
        <dbReference type="PROSITE" id="PS51746"/>
    </source>
</evidence>
<feature type="domain" description="PPM-type phosphatase" evidence="2">
    <location>
        <begin position="146"/>
        <end position="418"/>
    </location>
</feature>
<keyword evidence="1" id="KW-0904">Protein phosphatase</keyword>
<dbReference type="Pfam" id="PF07228">
    <property type="entry name" value="SpoIIE"/>
    <property type="match status" value="1"/>
</dbReference>
<dbReference type="EMBL" id="SELW01000349">
    <property type="protein sequence ID" value="TID29012.1"/>
    <property type="molecule type" value="Genomic_DNA"/>
</dbReference>
<dbReference type="PROSITE" id="PS51746">
    <property type="entry name" value="PPM_2"/>
    <property type="match status" value="1"/>
</dbReference>
<proteinExistence type="inferred from homology"/>
<comment type="cofactor">
    <cofactor evidence="1">
        <name>Mg(2+)</name>
        <dbReference type="ChEBI" id="CHEBI:18420"/>
    </cofactor>
</comment>
<evidence type="ECO:0000313" key="4">
    <source>
        <dbReference type="Proteomes" id="UP000307173"/>
    </source>
</evidence>
<name>A0A4T0X1V8_9ASCO</name>
<dbReference type="PANTHER" id="PTHR12320:SF1">
    <property type="entry name" value="PROTEIN PHOSPHATASE PTC7 HOMOLOG"/>
    <property type="match status" value="1"/>
</dbReference>
<sequence length="419" mass="47139">MYSQTSKKLVTVTSKVINRSVTTNCNNLKLKIKCTLASINYEQRALYHSSRSKHRTKNVNNDSGSNYTFYKCAFDSPQFGNRTIRKFSSFNEEAYRRFRSFANGEQFTKRFTDSALQYTVSVAYSPKDRLNNNTANDDGKYDEGELVQNFKLLNAKNVFESPTGEDNYILAYTEIGIVIGVLDGVGGWSEQGFDSSAISREIANKITSIYLEEPKLPPIEILKKAYEMVKKEGIVKVGSTTICFGVIDGKTGKMESLNLGDSWFGVFRQDENNMYKCIKQSTEQTYYFNAPYQLSIIPQNILDQAAKKGSKYLMNSPEESERYIFELKSGDIVIFTTDGMVDNVFPEDIELFLNDNARDGANLSETLGSINKLLVQKTTALSLNTNFKSAFSQKLTALSGQDYIGGKPDDITSVMVYVK</sequence>
<dbReference type="PANTHER" id="PTHR12320">
    <property type="entry name" value="PROTEIN PHOSPHATASE 2C"/>
    <property type="match status" value="1"/>
</dbReference>
<dbReference type="SMART" id="SM00332">
    <property type="entry name" value="PP2Cc"/>
    <property type="match status" value="1"/>
</dbReference>
<accession>A0A4T0X1V8</accession>
<dbReference type="InterPro" id="IPR036457">
    <property type="entry name" value="PPM-type-like_dom_sf"/>
</dbReference>
<dbReference type="SMART" id="SM00331">
    <property type="entry name" value="PP2C_SIG"/>
    <property type="match status" value="1"/>
</dbReference>
<dbReference type="STRING" id="52247.A0A4T0X1V8"/>
<comment type="similarity">
    <text evidence="1">Belongs to the PP2C family.</text>
</comment>
<dbReference type="Proteomes" id="UP000307173">
    <property type="component" value="Unassembled WGS sequence"/>
</dbReference>
<dbReference type="SUPFAM" id="SSF81606">
    <property type="entry name" value="PP2C-like"/>
    <property type="match status" value="1"/>
</dbReference>
<dbReference type="InterPro" id="IPR039123">
    <property type="entry name" value="PPTC7"/>
</dbReference>
<keyword evidence="1" id="KW-0460">Magnesium</keyword>
<reference evidence="3 4" key="1">
    <citation type="journal article" date="2019" name="Front. Genet.">
        <title>Whole-Genome Sequencing of the Opportunistic Yeast Pathogen Candida inconspicua Uncovers Its Hybrid Origin.</title>
        <authorList>
            <person name="Mixao V."/>
            <person name="Hansen A.P."/>
            <person name="Saus E."/>
            <person name="Boekhout T."/>
            <person name="Lass-Florl C."/>
            <person name="Gabaldon T."/>
        </authorList>
    </citation>
    <scope>NUCLEOTIDE SEQUENCE [LARGE SCALE GENOMIC DNA]</scope>
    <source>
        <strain evidence="3 4">CBS 180</strain>
    </source>
</reference>
<dbReference type="GO" id="GO:0046872">
    <property type="term" value="F:metal ion binding"/>
    <property type="evidence" value="ECO:0007669"/>
    <property type="project" value="UniProtKB-UniRule"/>
</dbReference>